<feature type="transmembrane region" description="Helical" evidence="1">
    <location>
        <begin position="12"/>
        <end position="39"/>
    </location>
</feature>
<dbReference type="OrthoDB" id="9909084at2"/>
<evidence type="ECO:0000313" key="2">
    <source>
        <dbReference type="EMBL" id="RAK67133.1"/>
    </source>
</evidence>
<feature type="transmembrane region" description="Helical" evidence="1">
    <location>
        <begin position="45"/>
        <end position="66"/>
    </location>
</feature>
<sequence>MTAAFRLTSRRRGYLFVLASLLPMMVALHQLMVLLGSLLDATSLLTRYLLLSGQVLAAAAICALLLREGVRRIDG</sequence>
<protein>
    <submittedName>
        <fullName evidence="2">Uncharacterized protein</fullName>
    </submittedName>
</protein>
<keyword evidence="1" id="KW-1133">Transmembrane helix</keyword>
<dbReference type="EMBL" id="QHKM01000003">
    <property type="protein sequence ID" value="RAK67133.1"/>
    <property type="molecule type" value="Genomic_DNA"/>
</dbReference>
<evidence type="ECO:0000256" key="1">
    <source>
        <dbReference type="SAM" id="Phobius"/>
    </source>
</evidence>
<dbReference type="Proteomes" id="UP000248553">
    <property type="component" value="Unassembled WGS sequence"/>
</dbReference>
<dbReference type="RefSeq" id="WP_111478554.1">
    <property type="nucleotide sequence ID" value="NZ_QHKM01000003.1"/>
</dbReference>
<accession>A0A328BJ01</accession>
<name>A0A328BJ01_9BACT</name>
<dbReference type="AlphaFoldDB" id="A0A328BJ01"/>
<keyword evidence="1" id="KW-0472">Membrane</keyword>
<keyword evidence="1" id="KW-0812">Transmembrane</keyword>
<proteinExistence type="predicted"/>
<gene>
    <name evidence="2" type="ORF">DLM85_13130</name>
</gene>
<evidence type="ECO:0000313" key="3">
    <source>
        <dbReference type="Proteomes" id="UP000248553"/>
    </source>
</evidence>
<comment type="caution">
    <text evidence="2">The sequence shown here is derived from an EMBL/GenBank/DDBJ whole genome shotgun (WGS) entry which is preliminary data.</text>
</comment>
<keyword evidence="3" id="KW-1185">Reference proteome</keyword>
<organism evidence="2 3">
    <name type="scientific">Hymenobacter edaphi</name>
    <dbReference type="NCBI Taxonomy" id="2211146"/>
    <lineage>
        <taxon>Bacteria</taxon>
        <taxon>Pseudomonadati</taxon>
        <taxon>Bacteroidota</taxon>
        <taxon>Cytophagia</taxon>
        <taxon>Cytophagales</taxon>
        <taxon>Hymenobacteraceae</taxon>
        <taxon>Hymenobacter</taxon>
    </lineage>
</organism>
<reference evidence="3" key="1">
    <citation type="submission" date="2018-05" db="EMBL/GenBank/DDBJ databases">
        <authorList>
            <person name="Nie L."/>
        </authorList>
    </citation>
    <scope>NUCLEOTIDE SEQUENCE [LARGE SCALE GENOMIC DNA]</scope>
    <source>
        <strain evidence="3">NL</strain>
    </source>
</reference>